<feature type="compositionally biased region" description="Polar residues" evidence="1">
    <location>
        <begin position="26"/>
        <end position="40"/>
    </location>
</feature>
<protein>
    <submittedName>
        <fullName evidence="2">Uncharacterized protein</fullName>
    </submittedName>
</protein>
<gene>
    <name evidence="2" type="ORF">SAMN05216247_102450</name>
</gene>
<dbReference type="Proteomes" id="UP000182902">
    <property type="component" value="Unassembled WGS sequence"/>
</dbReference>
<accession>A0A1H3GHG7</accession>
<name>A0A1H3GHG7_9PSED</name>
<evidence type="ECO:0000313" key="3">
    <source>
        <dbReference type="Proteomes" id="UP000182902"/>
    </source>
</evidence>
<sequence>MKKLSMCLGFCSVFMLHGCFDSADNATKDNSSGTKSSVQMQEGKADDSKR</sequence>
<dbReference type="AlphaFoldDB" id="A0A1H3GHG7"/>
<dbReference type="EMBL" id="FNOX01000002">
    <property type="protein sequence ID" value="SDY02507.1"/>
    <property type="molecule type" value="Genomic_DNA"/>
</dbReference>
<feature type="region of interest" description="Disordered" evidence="1">
    <location>
        <begin position="26"/>
        <end position="50"/>
    </location>
</feature>
<proteinExistence type="predicted"/>
<evidence type="ECO:0000313" key="2">
    <source>
        <dbReference type="EMBL" id="SDY02507.1"/>
    </source>
</evidence>
<evidence type="ECO:0000256" key="1">
    <source>
        <dbReference type="SAM" id="MobiDB-lite"/>
    </source>
</evidence>
<organism evidence="2 3">
    <name type="scientific">Pseudomonas salomonii</name>
    <dbReference type="NCBI Taxonomy" id="191391"/>
    <lineage>
        <taxon>Bacteria</taxon>
        <taxon>Pseudomonadati</taxon>
        <taxon>Pseudomonadota</taxon>
        <taxon>Gammaproteobacteria</taxon>
        <taxon>Pseudomonadales</taxon>
        <taxon>Pseudomonadaceae</taxon>
        <taxon>Pseudomonas</taxon>
    </lineage>
</organism>
<reference evidence="2 3" key="1">
    <citation type="submission" date="2016-10" db="EMBL/GenBank/DDBJ databases">
        <authorList>
            <person name="de Groot N.N."/>
        </authorList>
    </citation>
    <scope>NUCLEOTIDE SEQUENCE [LARGE SCALE GENOMIC DNA]</scope>
    <source>
        <strain evidence="2 3">ICMP 14252</strain>
    </source>
</reference>